<organism evidence="1 2">
    <name type="scientific">Tritrichomonas musculus</name>
    <dbReference type="NCBI Taxonomy" id="1915356"/>
    <lineage>
        <taxon>Eukaryota</taxon>
        <taxon>Metamonada</taxon>
        <taxon>Parabasalia</taxon>
        <taxon>Tritrichomonadida</taxon>
        <taxon>Tritrichomonadidae</taxon>
        <taxon>Tritrichomonas</taxon>
    </lineage>
</organism>
<accession>A0ABR2KFZ1</accession>
<gene>
    <name evidence="1" type="ORF">M9Y10_034536</name>
</gene>
<keyword evidence="2" id="KW-1185">Reference proteome</keyword>
<proteinExistence type="predicted"/>
<evidence type="ECO:0000313" key="2">
    <source>
        <dbReference type="Proteomes" id="UP001470230"/>
    </source>
</evidence>
<sequence>MEGLDEISHILENFKEENMFEIFDQIINSEIFKLTPVGVCGSFVSYFGVFEKGDRNEIMSQFLMFLFEKNVDPKLEILFSFLFLWIRSSDEQALDYQIKCLEKLSPQLHGYEDKYKNTNNYCHLVIAQLMERCQTYVLPNEQCNMVETLSSEDFLQKSPSLIRSKRAATFRGRLHMITTRIFPAFAKFAMSKGSVPLEYNRSEPSALPSIADLLQKIASSDLSEILPNDFKMIASYLSKVQCVDCRNRIDRIPSRVLTCLESLQNQASEQDPEVCLQIAIMCLILDKSNQENPFPQLVQKFASLCDIDGSMLVHTIKRAESTYLKSGTLEASYDISSLTDNSTPEIERPFKPLLSSFEIEPDQYETSPSEFDFANDNPIFEKESARKQIESFAGNDEKKWFAGNGIDEWRAGRLCVSFFLDRLDSKSISLIPED</sequence>
<evidence type="ECO:0000313" key="1">
    <source>
        <dbReference type="EMBL" id="KAK8889782.1"/>
    </source>
</evidence>
<comment type="caution">
    <text evidence="1">The sequence shown here is derived from an EMBL/GenBank/DDBJ whole genome shotgun (WGS) entry which is preliminary data.</text>
</comment>
<protein>
    <recommendedName>
        <fullName evidence="3">CCR4-NOT transcription complex subunit 11</fullName>
    </recommendedName>
</protein>
<reference evidence="1 2" key="1">
    <citation type="submission" date="2024-04" db="EMBL/GenBank/DDBJ databases">
        <title>Tritrichomonas musculus Genome.</title>
        <authorList>
            <person name="Alves-Ferreira E."/>
            <person name="Grigg M."/>
            <person name="Lorenzi H."/>
            <person name="Galac M."/>
        </authorList>
    </citation>
    <scope>NUCLEOTIDE SEQUENCE [LARGE SCALE GENOMIC DNA]</scope>
    <source>
        <strain evidence="1 2">EAF2021</strain>
    </source>
</reference>
<evidence type="ECO:0008006" key="3">
    <source>
        <dbReference type="Google" id="ProtNLM"/>
    </source>
</evidence>
<name>A0ABR2KFZ1_9EUKA</name>
<dbReference type="EMBL" id="JAPFFF010000005">
    <property type="protein sequence ID" value="KAK8889782.1"/>
    <property type="molecule type" value="Genomic_DNA"/>
</dbReference>
<dbReference type="Proteomes" id="UP001470230">
    <property type="component" value="Unassembled WGS sequence"/>
</dbReference>